<feature type="compositionally biased region" description="Low complexity" evidence="10">
    <location>
        <begin position="590"/>
        <end position="600"/>
    </location>
</feature>
<keyword evidence="6" id="KW-0067">ATP-binding</keyword>
<proteinExistence type="inferred from homology"/>
<dbReference type="SUPFAM" id="SSF81653">
    <property type="entry name" value="Calcium ATPase, transduction domain A"/>
    <property type="match status" value="1"/>
</dbReference>
<keyword evidence="9 11" id="KW-0472">Membrane</keyword>
<comment type="similarity">
    <text evidence="2">Belongs to the cation transport ATPase (P-type) (TC 3.A.3) family. Type IB subfamily.</text>
</comment>
<keyword evidence="14" id="KW-1185">Reference proteome</keyword>
<accession>U2YSW4</accession>
<evidence type="ECO:0000256" key="2">
    <source>
        <dbReference type="ARBA" id="ARBA00006024"/>
    </source>
</evidence>
<evidence type="ECO:0000256" key="10">
    <source>
        <dbReference type="SAM" id="MobiDB-lite"/>
    </source>
</evidence>
<dbReference type="GO" id="GO:0005507">
    <property type="term" value="F:copper ion binding"/>
    <property type="evidence" value="ECO:0007669"/>
    <property type="project" value="TreeGrafter"/>
</dbReference>
<evidence type="ECO:0000256" key="9">
    <source>
        <dbReference type="ARBA" id="ARBA00023136"/>
    </source>
</evidence>
<name>U2YSW4_9EURY</name>
<evidence type="ECO:0000256" key="11">
    <source>
        <dbReference type="SAM" id="Phobius"/>
    </source>
</evidence>
<feature type="transmembrane region" description="Helical" evidence="11">
    <location>
        <begin position="277"/>
        <end position="295"/>
    </location>
</feature>
<evidence type="ECO:0000256" key="7">
    <source>
        <dbReference type="ARBA" id="ARBA00022967"/>
    </source>
</evidence>
<dbReference type="Proteomes" id="UP000016986">
    <property type="component" value="Unassembled WGS sequence"/>
</dbReference>
<dbReference type="InterPro" id="IPR044492">
    <property type="entry name" value="P_typ_ATPase_HD_dom"/>
</dbReference>
<dbReference type="PANTHER" id="PTHR43520:SF8">
    <property type="entry name" value="P-TYPE CU(+) TRANSPORTER"/>
    <property type="match status" value="1"/>
</dbReference>
<dbReference type="GO" id="GO:0012505">
    <property type="term" value="C:endomembrane system"/>
    <property type="evidence" value="ECO:0007669"/>
    <property type="project" value="UniProtKB-SubCell"/>
</dbReference>
<dbReference type="SUPFAM" id="SSF81665">
    <property type="entry name" value="Calcium ATPase, transmembrane domain M"/>
    <property type="match status" value="1"/>
</dbReference>
<dbReference type="GO" id="GO:0016887">
    <property type="term" value="F:ATP hydrolysis activity"/>
    <property type="evidence" value="ECO:0007669"/>
    <property type="project" value="InterPro"/>
</dbReference>
<dbReference type="GO" id="GO:0043682">
    <property type="term" value="F:P-type divalent copper transporter activity"/>
    <property type="evidence" value="ECO:0007669"/>
    <property type="project" value="TreeGrafter"/>
</dbReference>
<dbReference type="Pfam" id="PF00122">
    <property type="entry name" value="E1-E2_ATPase"/>
    <property type="match status" value="1"/>
</dbReference>
<evidence type="ECO:0000259" key="12">
    <source>
        <dbReference type="PROSITE" id="PS50846"/>
    </source>
</evidence>
<dbReference type="Gene3D" id="3.40.1110.10">
    <property type="entry name" value="Calcium-transporting ATPase, cytoplasmic domain N"/>
    <property type="match status" value="1"/>
</dbReference>
<dbReference type="GO" id="GO:0005524">
    <property type="term" value="F:ATP binding"/>
    <property type="evidence" value="ECO:0007669"/>
    <property type="project" value="UniProtKB-KW"/>
</dbReference>
<dbReference type="InterPro" id="IPR001757">
    <property type="entry name" value="P_typ_ATPase"/>
</dbReference>
<feature type="transmembrane region" description="Helical" evidence="11">
    <location>
        <begin position="178"/>
        <end position="199"/>
    </location>
</feature>
<feature type="transmembrane region" description="Helical" evidence="11">
    <location>
        <begin position="428"/>
        <end position="449"/>
    </location>
</feature>
<evidence type="ECO:0000256" key="1">
    <source>
        <dbReference type="ARBA" id="ARBA00004127"/>
    </source>
</evidence>
<dbReference type="InterPro" id="IPR023298">
    <property type="entry name" value="ATPase_P-typ_TM_dom_sf"/>
</dbReference>
<keyword evidence="3 11" id="KW-0812">Transmembrane</keyword>
<dbReference type="InterPro" id="IPR008250">
    <property type="entry name" value="ATPase_P-typ_transduc_dom_A_sf"/>
</dbReference>
<dbReference type="SFLD" id="SFLDF00027">
    <property type="entry name" value="p-type_atpase"/>
    <property type="match status" value="1"/>
</dbReference>
<dbReference type="InterPro" id="IPR027256">
    <property type="entry name" value="P-typ_ATPase_IB"/>
</dbReference>
<feature type="transmembrane region" description="Helical" evidence="11">
    <location>
        <begin position="461"/>
        <end position="485"/>
    </location>
</feature>
<keyword evidence="7" id="KW-1278">Translocase</keyword>
<dbReference type="InterPro" id="IPR059000">
    <property type="entry name" value="ATPase_P-type_domA"/>
</dbReference>
<evidence type="ECO:0000256" key="4">
    <source>
        <dbReference type="ARBA" id="ARBA00022723"/>
    </source>
</evidence>
<dbReference type="NCBIfam" id="TIGR01525">
    <property type="entry name" value="ATPase-IB_hvy"/>
    <property type="match status" value="1"/>
</dbReference>
<dbReference type="Gene3D" id="3.30.70.100">
    <property type="match status" value="1"/>
</dbReference>
<dbReference type="InterPro" id="IPR018303">
    <property type="entry name" value="ATPase_P-typ_P_site"/>
</dbReference>
<keyword evidence="4" id="KW-0479">Metal-binding</keyword>
<keyword evidence="8 11" id="KW-1133">Transmembrane helix</keyword>
<dbReference type="GO" id="GO:0016020">
    <property type="term" value="C:membrane"/>
    <property type="evidence" value="ECO:0007669"/>
    <property type="project" value="InterPro"/>
</dbReference>
<dbReference type="SFLD" id="SFLDG00002">
    <property type="entry name" value="C1.7:_P-type_atpase_like"/>
    <property type="match status" value="1"/>
</dbReference>
<dbReference type="GO" id="GO:0055070">
    <property type="term" value="P:copper ion homeostasis"/>
    <property type="evidence" value="ECO:0007669"/>
    <property type="project" value="TreeGrafter"/>
</dbReference>
<dbReference type="InterPro" id="IPR036412">
    <property type="entry name" value="HAD-like_sf"/>
</dbReference>
<evidence type="ECO:0000256" key="6">
    <source>
        <dbReference type="ARBA" id="ARBA00022840"/>
    </source>
</evidence>
<feature type="transmembrane region" description="Helical" evidence="11">
    <location>
        <begin position="211"/>
        <end position="232"/>
    </location>
</feature>
<dbReference type="Gene3D" id="2.70.150.10">
    <property type="entry name" value="Calcium-transporting ATPase, cytoplasmic transduction domain A"/>
    <property type="match status" value="1"/>
</dbReference>
<dbReference type="InterPro" id="IPR006121">
    <property type="entry name" value="HMA_dom"/>
</dbReference>
<keyword evidence="5" id="KW-0547">Nucleotide-binding</keyword>
<organism evidence="13 14">
    <name type="scientific">Halarchaeum acidiphilum MH1-52-1</name>
    <dbReference type="NCBI Taxonomy" id="1261545"/>
    <lineage>
        <taxon>Archaea</taxon>
        <taxon>Methanobacteriati</taxon>
        <taxon>Methanobacteriota</taxon>
        <taxon>Stenosarchaea group</taxon>
        <taxon>Halobacteria</taxon>
        <taxon>Halobacteriales</taxon>
        <taxon>Halobacteriaceae</taxon>
    </lineage>
</organism>
<dbReference type="InterPro" id="IPR023214">
    <property type="entry name" value="HAD_sf"/>
</dbReference>
<feature type="region of interest" description="Disordered" evidence="10">
    <location>
        <begin position="1"/>
        <end position="39"/>
    </location>
</feature>
<dbReference type="Pfam" id="PF00702">
    <property type="entry name" value="Hydrolase"/>
    <property type="match status" value="1"/>
</dbReference>
<reference evidence="13 14" key="1">
    <citation type="submission" date="2013-09" db="EMBL/GenBank/DDBJ databases">
        <title>Whole genome sequencing of Halarchaeum acidiphilum strain MH1-52-1.</title>
        <authorList>
            <person name="Shimane Y."/>
            <person name="Minegishi H."/>
            <person name="Nishi S."/>
            <person name="Echigo A."/>
            <person name="Shuto A."/>
            <person name="Konishi M."/>
            <person name="Ito T."/>
            <person name="Ohkuma M."/>
            <person name="Ohta Y."/>
            <person name="Nagano Y."/>
            <person name="Tsubouchi T."/>
            <person name="Mori K."/>
            <person name="Usui K."/>
            <person name="Kamekura M."/>
            <person name="Usami R."/>
            <person name="Takaki Y."/>
            <person name="Hatada Y."/>
        </authorList>
    </citation>
    <scope>NUCLEOTIDE SEQUENCE [LARGE SCALE GENOMIC DNA]</scope>
    <source>
        <strain evidence="13 14">JCM 16109</strain>
    </source>
</reference>
<dbReference type="OrthoDB" id="8588at2157"/>
<dbReference type="Gene3D" id="1.20.1110.10">
    <property type="entry name" value="Calcium-transporting ATPase, transmembrane domain"/>
    <property type="match status" value="1"/>
</dbReference>
<comment type="caution">
    <text evidence="13">The sequence shown here is derived from an EMBL/GenBank/DDBJ whole genome shotgun (WGS) entry which is preliminary data.</text>
</comment>
<evidence type="ECO:0000313" key="14">
    <source>
        <dbReference type="Proteomes" id="UP000016986"/>
    </source>
</evidence>
<feature type="transmembrane region" description="Helical" evidence="11">
    <location>
        <begin position="253"/>
        <end position="271"/>
    </location>
</feature>
<evidence type="ECO:0000256" key="5">
    <source>
        <dbReference type="ARBA" id="ARBA00022741"/>
    </source>
</evidence>
<feature type="transmembrane region" description="Helical" evidence="11">
    <location>
        <begin position="825"/>
        <end position="843"/>
    </location>
</feature>
<evidence type="ECO:0000313" key="13">
    <source>
        <dbReference type="EMBL" id="GAD52105.1"/>
    </source>
</evidence>
<dbReference type="PRINTS" id="PR00120">
    <property type="entry name" value="HATPASE"/>
</dbReference>
<dbReference type="PANTHER" id="PTHR43520">
    <property type="entry name" value="ATP7, ISOFORM B"/>
    <property type="match status" value="1"/>
</dbReference>
<evidence type="ECO:0000256" key="3">
    <source>
        <dbReference type="ARBA" id="ARBA00022692"/>
    </source>
</evidence>
<comment type="subcellular location">
    <subcellularLocation>
        <location evidence="1">Endomembrane system</location>
        <topology evidence="1">Multi-pass membrane protein</topology>
    </subcellularLocation>
</comment>
<sequence>MTDTDTDTDTCTLCDLPIRGDPVTDDDGRGRDAPASGSDADAVDGTFCCRGCREVYRTLGDADPAELSADDLDAAGEGDGGASDVPADAETAFLAVDGMHCTACEAFLETTARGSKGVYDAEASYTTEMLKVSYDGSKTDEEALAESVSRLGYRANVPEVGTATAEEERFGRDELRTVLGVLGAMAVMSIYLLFLYPAYLGVYPESFLAQPATHVMVFVPVPLLSSFVLFFVGYPILRSAYVSLRAGRPNMDVLVAGGALAAYVYSMYVVATGGLVIYFDVAVAIVAVVTLGDFVQRRVKRRALGSIGDLDFDRVTTALVRGGSGTHEVDVESLEPGDEVIVKRGERVPLDGTVVEGEAAVDEALVTGESVPETKGPGDSVIGGSVATDGRLVVRVGERAASTYDRLLAQLWNVQSGSGGTQRLADTIAALFVPFVIGLAVVVAGGWLVTGAPVREALTVGVSVLVVSCPCSFGLATPVAVAAGVSRAADDGVLVTNTDAVASLADVDVVAFDKTGTLTEGRMRITDVAIDEGSDERAVLRHAAAIEREANHPIADAVVDRAAASDAIGDEAVPTGDDRETPAADGGTANAGPDMAGDAGDALRVTDFEERRRGAAGTVEGVDALVGHPDLFAGDDWTVPDAVERAVAAAQADGAIATVVGWDGAARGVLAARDAPRDDWAETVEALAAAGREVVVVTGDDQSAVAAFEDHPDVDDVFAGVLPQAKAAVVDRLRGAEGTVAMVGDGTNDAPALAAADLGVAFASGTELATEAADATVTDGGLRSVRRLFAVAATTRSRVRQNFGWALGYNAITLPLAALGLVDPLLAAVAMAVSSILVVANSARSYGLDGE</sequence>
<dbReference type="PROSITE" id="PS00154">
    <property type="entry name" value="ATPASE_E1_E2"/>
    <property type="match status" value="1"/>
</dbReference>
<dbReference type="Pfam" id="PF00403">
    <property type="entry name" value="HMA"/>
    <property type="match status" value="1"/>
</dbReference>
<dbReference type="eggNOG" id="arCOG02764">
    <property type="taxonomic scope" value="Archaea"/>
</dbReference>
<dbReference type="PRINTS" id="PR00119">
    <property type="entry name" value="CATATPASE"/>
</dbReference>
<dbReference type="Gene3D" id="3.40.50.1000">
    <property type="entry name" value="HAD superfamily/HAD-like"/>
    <property type="match status" value="1"/>
</dbReference>
<dbReference type="InterPro" id="IPR023299">
    <property type="entry name" value="ATPase_P-typ_cyto_dom_N"/>
</dbReference>
<feature type="transmembrane region" description="Helical" evidence="11">
    <location>
        <begin position="803"/>
        <end position="819"/>
    </location>
</feature>
<feature type="domain" description="HMA" evidence="12">
    <location>
        <begin position="90"/>
        <end position="156"/>
    </location>
</feature>
<protein>
    <submittedName>
        <fullName evidence="13">Lead, cadmium, zinc and mercury transporting ATPase</fullName>
    </submittedName>
</protein>
<dbReference type="SUPFAM" id="SSF56784">
    <property type="entry name" value="HAD-like"/>
    <property type="match status" value="1"/>
</dbReference>
<dbReference type="NCBIfam" id="TIGR01494">
    <property type="entry name" value="ATPase_P-type"/>
    <property type="match status" value="2"/>
</dbReference>
<gene>
    <name evidence="13" type="ORF">MBEHAL_0865</name>
</gene>
<dbReference type="CDD" id="cd00371">
    <property type="entry name" value="HMA"/>
    <property type="match status" value="1"/>
</dbReference>
<dbReference type="AlphaFoldDB" id="U2YSW4"/>
<dbReference type="InterPro" id="IPR036163">
    <property type="entry name" value="HMA_dom_sf"/>
</dbReference>
<dbReference type="RefSeq" id="WP_021779909.1">
    <property type="nucleotide sequence ID" value="NZ_BATA01000015.1"/>
</dbReference>
<dbReference type="SFLD" id="SFLDS00003">
    <property type="entry name" value="Haloacid_Dehalogenase"/>
    <property type="match status" value="1"/>
</dbReference>
<dbReference type="PROSITE" id="PS50846">
    <property type="entry name" value="HMA_2"/>
    <property type="match status" value="1"/>
</dbReference>
<dbReference type="SUPFAM" id="SSF55008">
    <property type="entry name" value="HMA, heavy metal-associated domain"/>
    <property type="match status" value="1"/>
</dbReference>
<dbReference type="EMBL" id="BATA01000015">
    <property type="protein sequence ID" value="GAD52105.1"/>
    <property type="molecule type" value="Genomic_DNA"/>
</dbReference>
<feature type="region of interest" description="Disordered" evidence="10">
    <location>
        <begin position="567"/>
        <end position="600"/>
    </location>
</feature>
<evidence type="ECO:0000256" key="8">
    <source>
        <dbReference type="ARBA" id="ARBA00022989"/>
    </source>
</evidence>